<dbReference type="GO" id="GO:0006508">
    <property type="term" value="P:proteolysis"/>
    <property type="evidence" value="ECO:0007669"/>
    <property type="project" value="UniProtKB-KW"/>
</dbReference>
<evidence type="ECO:0000313" key="6">
    <source>
        <dbReference type="EMBL" id="KUG53724.1"/>
    </source>
</evidence>
<evidence type="ECO:0000256" key="4">
    <source>
        <dbReference type="ARBA" id="ARBA00022825"/>
    </source>
</evidence>
<name>A0A0W8I697_9MICO</name>
<dbReference type="OrthoDB" id="1491548at2"/>
<evidence type="ECO:0000256" key="3">
    <source>
        <dbReference type="ARBA" id="ARBA00022801"/>
    </source>
</evidence>
<dbReference type="STRING" id="767452.AVL62_02870"/>
<protein>
    <recommendedName>
        <fullName evidence="8">Peptidase S1 domain-containing protein</fullName>
    </recommendedName>
</protein>
<organism evidence="6 7">
    <name type="scientific">Serinicoccus chungangensis</name>
    <dbReference type="NCBI Taxonomy" id="767452"/>
    <lineage>
        <taxon>Bacteria</taxon>
        <taxon>Bacillati</taxon>
        <taxon>Actinomycetota</taxon>
        <taxon>Actinomycetes</taxon>
        <taxon>Micrococcales</taxon>
        <taxon>Ornithinimicrobiaceae</taxon>
        <taxon>Serinicoccus</taxon>
    </lineage>
</organism>
<evidence type="ECO:0008006" key="8">
    <source>
        <dbReference type="Google" id="ProtNLM"/>
    </source>
</evidence>
<evidence type="ECO:0000256" key="1">
    <source>
        <dbReference type="ARBA" id="ARBA00007664"/>
    </source>
</evidence>
<reference evidence="6 7" key="1">
    <citation type="submission" date="2015-12" db="EMBL/GenBank/DDBJ databases">
        <title>Serinicoccus chungangenesis strain CD08_5 genome sequencing and assembly.</title>
        <authorList>
            <person name="Chander A.M."/>
            <person name="Kaur G."/>
            <person name="Nair G.R."/>
            <person name="Dhawan D.K."/>
            <person name="Kochhar R.K."/>
            <person name="Mayilraj S."/>
            <person name="Bhadada S.K."/>
        </authorList>
    </citation>
    <scope>NUCLEOTIDE SEQUENCE [LARGE SCALE GENOMIC DNA]</scope>
    <source>
        <strain evidence="6 7">CD08_5</strain>
    </source>
</reference>
<dbReference type="SUPFAM" id="SSF50494">
    <property type="entry name" value="Trypsin-like serine proteases"/>
    <property type="match status" value="1"/>
</dbReference>
<evidence type="ECO:0000313" key="7">
    <source>
        <dbReference type="Proteomes" id="UP000054837"/>
    </source>
</evidence>
<keyword evidence="5" id="KW-1015">Disulfide bond</keyword>
<keyword evidence="3" id="KW-0378">Hydrolase</keyword>
<sequence length="438" mass="46091">MEHDAVAAARIRPTKEQVEDDLLALDGVVGVDIGEKISDGKPTGELSIVVYVEAKKSPSRVPKGQQVPAEVGGVPTDVQELVIELQGGPGLYAGDPLSDTSKHTTIRGGISIGPARHQNAGTGGALVRDTSTGAVSLLTNFHVACVDTSWAAGESVLQPGRFDSGDPATDQVGTLTRGVISEQVDGAVVRLDGDETWADEVVDIGAVGGSAAAVVGTAVQKRGRTTEHTHGEVVSVDATVTLDYGDGVGMRTLRHQISVRPATGAPRFSDRGDSGSVVMNDSRQVVGLLFAGARDGSLTFANPIASVLSELEVTLNPPRTVLPPPLRSRISVLCPTRSEPWCPGARVTRPWVSCPPVLRTRPFVDCPPVRLTRVPDCLPPDSRLCPPVSRVCGGWQNPYEQGWEEDPGADAAWWAGYHAALDQVAQELDEAEQDGPLA</sequence>
<dbReference type="EMBL" id="LQBL01000028">
    <property type="protein sequence ID" value="KUG53724.1"/>
    <property type="molecule type" value="Genomic_DNA"/>
</dbReference>
<dbReference type="Gene3D" id="2.40.10.10">
    <property type="entry name" value="Trypsin-like serine proteases"/>
    <property type="match status" value="2"/>
</dbReference>
<keyword evidence="2" id="KW-0645">Protease</keyword>
<accession>A0A0W8I697</accession>
<dbReference type="AlphaFoldDB" id="A0A0W8I697"/>
<dbReference type="RefSeq" id="WP_058891731.1">
    <property type="nucleotide sequence ID" value="NZ_LQBL01000028.1"/>
</dbReference>
<evidence type="ECO:0000256" key="5">
    <source>
        <dbReference type="ARBA" id="ARBA00023157"/>
    </source>
</evidence>
<comment type="similarity">
    <text evidence="1">Belongs to the peptidase S1 family.</text>
</comment>
<proteinExistence type="inferred from homology"/>
<evidence type="ECO:0000256" key="2">
    <source>
        <dbReference type="ARBA" id="ARBA00022670"/>
    </source>
</evidence>
<dbReference type="InterPro" id="IPR043504">
    <property type="entry name" value="Peptidase_S1_PA_chymotrypsin"/>
</dbReference>
<gene>
    <name evidence="6" type="ORF">AVL62_02870</name>
</gene>
<dbReference type="PRINTS" id="PR00861">
    <property type="entry name" value="ALYTICPTASE"/>
</dbReference>
<comment type="caution">
    <text evidence="6">The sequence shown here is derived from an EMBL/GenBank/DDBJ whole genome shotgun (WGS) entry which is preliminary data.</text>
</comment>
<dbReference type="InterPro" id="IPR001316">
    <property type="entry name" value="Pept_S1A_streptogrisin"/>
</dbReference>
<keyword evidence="4" id="KW-0720">Serine protease</keyword>
<dbReference type="InterPro" id="IPR009003">
    <property type="entry name" value="Peptidase_S1_PA"/>
</dbReference>
<dbReference type="Proteomes" id="UP000054837">
    <property type="component" value="Unassembled WGS sequence"/>
</dbReference>
<dbReference type="GO" id="GO:0004252">
    <property type="term" value="F:serine-type endopeptidase activity"/>
    <property type="evidence" value="ECO:0007669"/>
    <property type="project" value="InterPro"/>
</dbReference>
<keyword evidence="7" id="KW-1185">Reference proteome</keyword>